<protein>
    <recommendedName>
        <fullName evidence="1">Protein phosphatase</fullName>
        <ecNumber evidence="1">3.1.3.16</ecNumber>
    </recommendedName>
</protein>
<dbReference type="InterPro" id="IPR001932">
    <property type="entry name" value="PPM-type_phosphatase-like_dom"/>
</dbReference>
<dbReference type="InterPro" id="IPR039123">
    <property type="entry name" value="PPTC7"/>
</dbReference>
<keyword evidence="1" id="KW-0378">Hydrolase</keyword>
<evidence type="ECO:0000313" key="4">
    <source>
        <dbReference type="EMBL" id="GAB0134346.1"/>
    </source>
</evidence>
<dbReference type="PANTHER" id="PTHR12320">
    <property type="entry name" value="PROTEIN PHOSPHATASE 2C"/>
    <property type="match status" value="1"/>
</dbReference>
<comment type="cofactor">
    <cofactor evidence="1">
        <name>Mg(2+)</name>
        <dbReference type="ChEBI" id="CHEBI:18420"/>
    </cofactor>
</comment>
<keyword evidence="1" id="KW-0479">Metal-binding</keyword>
<keyword evidence="1" id="KW-0904">Protein phosphatase</keyword>
<evidence type="ECO:0000256" key="1">
    <source>
        <dbReference type="RuleBase" id="RU366020"/>
    </source>
</evidence>
<feature type="region of interest" description="Disordered" evidence="2">
    <location>
        <begin position="1"/>
        <end position="74"/>
    </location>
</feature>
<gene>
    <name evidence="4" type="primary">g2723</name>
    <name evidence="4" type="ORF">EsDP_00002723</name>
</gene>
<dbReference type="Gene3D" id="3.60.40.10">
    <property type="entry name" value="PPM-type phosphatase domain"/>
    <property type="match status" value="1"/>
</dbReference>
<keyword evidence="5" id="KW-1185">Reference proteome</keyword>
<feature type="compositionally biased region" description="Low complexity" evidence="2">
    <location>
        <begin position="53"/>
        <end position="73"/>
    </location>
</feature>
<keyword evidence="1" id="KW-0464">Manganese</keyword>
<feature type="compositionally biased region" description="Low complexity" evidence="2">
    <location>
        <begin position="1"/>
        <end position="13"/>
    </location>
</feature>
<name>A0ABQ0CLN9_9HYPO</name>
<dbReference type="SUPFAM" id="SSF81606">
    <property type="entry name" value="PP2C-like"/>
    <property type="match status" value="1"/>
</dbReference>
<sequence>MATSSARVASAATPWRMSVNRVSPLNYKHTRTPAVQQHHKADPSRSKSKAYFSSSSSSSPSQASQTSTSSPASPRFSYHIAASFIGKDRPYDPASHVFHFSPYNRIQPPRTRRRSSRPDSGHDAFFVSRVNDSGSVAFGLADGVGGWVDSGVDPADFSHGFCEYMAASAYEHDSASSSPLTARQLMQKGYDAICKDRSLQAGGSTACVGIAAPDGTFDVANLGDSGFLQLRLNAINAYSEPQTHAFNTPFQLSLVPPSVAARMAAFGGAQLCDLPRDADVSQHCMRHGDILMFATDGVLDNLFHHDILKIVSRVMASSGAWQMTPAGGVRVADCIDSLTKSPSFAGESSAAQGKMAKPITLQSLLATDIVGAAKAASVNTKVDGPFAKEVQRYYPHEQWRGGKVDDICVVVAVVSEDVGGLRSKL</sequence>
<comment type="catalytic activity">
    <reaction evidence="1">
        <text>O-phospho-L-seryl-[protein] + H2O = L-seryl-[protein] + phosphate</text>
        <dbReference type="Rhea" id="RHEA:20629"/>
        <dbReference type="Rhea" id="RHEA-COMP:9863"/>
        <dbReference type="Rhea" id="RHEA-COMP:11604"/>
        <dbReference type="ChEBI" id="CHEBI:15377"/>
        <dbReference type="ChEBI" id="CHEBI:29999"/>
        <dbReference type="ChEBI" id="CHEBI:43474"/>
        <dbReference type="ChEBI" id="CHEBI:83421"/>
        <dbReference type="EC" id="3.1.3.16"/>
    </reaction>
</comment>
<evidence type="ECO:0000313" key="5">
    <source>
        <dbReference type="Proteomes" id="UP001562357"/>
    </source>
</evidence>
<proteinExistence type="inferred from homology"/>
<dbReference type="EC" id="3.1.3.16" evidence="1"/>
<accession>A0ABQ0CLN9</accession>
<keyword evidence="1" id="KW-0460">Magnesium</keyword>
<comment type="catalytic activity">
    <reaction evidence="1">
        <text>O-phospho-L-threonyl-[protein] + H2O = L-threonyl-[protein] + phosphate</text>
        <dbReference type="Rhea" id="RHEA:47004"/>
        <dbReference type="Rhea" id="RHEA-COMP:11060"/>
        <dbReference type="Rhea" id="RHEA-COMP:11605"/>
        <dbReference type="ChEBI" id="CHEBI:15377"/>
        <dbReference type="ChEBI" id="CHEBI:30013"/>
        <dbReference type="ChEBI" id="CHEBI:43474"/>
        <dbReference type="ChEBI" id="CHEBI:61977"/>
        <dbReference type="EC" id="3.1.3.16"/>
    </reaction>
</comment>
<feature type="domain" description="PPM-type phosphatase" evidence="3">
    <location>
        <begin position="105"/>
        <end position="414"/>
    </location>
</feature>
<reference evidence="5" key="1">
    <citation type="submission" date="2024-06" db="EMBL/GenBank/DDBJ databases">
        <title>Draft Genome Sequences of Epichloe bromicola Strains Isolated from Elymus ciliaris.</title>
        <authorList>
            <consortium name="Epichloe bromicola genome sequencing consortium"/>
            <person name="Miura A."/>
            <person name="Imano S."/>
            <person name="Ashida A."/>
            <person name="Sato I."/>
            <person name="Chiba S."/>
            <person name="Tanaka A."/>
            <person name="Camagna M."/>
            <person name="Takemoto D."/>
        </authorList>
    </citation>
    <scope>NUCLEOTIDE SEQUENCE [LARGE SCALE GENOMIC DNA]</scope>
    <source>
        <strain evidence="5">DP</strain>
    </source>
</reference>
<comment type="similarity">
    <text evidence="1">Belongs to the PP2C family.</text>
</comment>
<dbReference type="EMBL" id="BAAFGZ010000076">
    <property type="protein sequence ID" value="GAB0134346.1"/>
    <property type="molecule type" value="Genomic_DNA"/>
</dbReference>
<dbReference type="Proteomes" id="UP001562357">
    <property type="component" value="Unassembled WGS sequence"/>
</dbReference>
<comment type="cofactor">
    <cofactor evidence="1">
        <name>Mn(2+)</name>
        <dbReference type="ChEBI" id="CHEBI:29035"/>
    </cofactor>
</comment>
<comment type="caution">
    <text evidence="4">The sequence shown here is derived from an EMBL/GenBank/DDBJ whole genome shotgun (WGS) entry which is preliminary data.</text>
</comment>
<evidence type="ECO:0000259" key="3">
    <source>
        <dbReference type="PROSITE" id="PS51746"/>
    </source>
</evidence>
<dbReference type="PROSITE" id="PS51746">
    <property type="entry name" value="PPM_2"/>
    <property type="match status" value="1"/>
</dbReference>
<evidence type="ECO:0000256" key="2">
    <source>
        <dbReference type="SAM" id="MobiDB-lite"/>
    </source>
</evidence>
<organism evidence="4 5">
    <name type="scientific">Epichloe bromicola</name>
    <dbReference type="NCBI Taxonomy" id="79588"/>
    <lineage>
        <taxon>Eukaryota</taxon>
        <taxon>Fungi</taxon>
        <taxon>Dikarya</taxon>
        <taxon>Ascomycota</taxon>
        <taxon>Pezizomycotina</taxon>
        <taxon>Sordariomycetes</taxon>
        <taxon>Hypocreomycetidae</taxon>
        <taxon>Hypocreales</taxon>
        <taxon>Clavicipitaceae</taxon>
        <taxon>Epichloe</taxon>
    </lineage>
</organism>
<dbReference type="PANTHER" id="PTHR12320:SF1">
    <property type="entry name" value="PROTEIN PHOSPHATASE PTC7 HOMOLOG"/>
    <property type="match status" value="1"/>
</dbReference>
<dbReference type="InterPro" id="IPR036457">
    <property type="entry name" value="PPM-type-like_dom_sf"/>
</dbReference>